<dbReference type="RefSeq" id="WP_058006936.1">
    <property type="nucleotide sequence ID" value="NZ_CP065424.1"/>
</dbReference>
<name>A0A8E2I6Y1_9BACI</name>
<dbReference type="InterPro" id="IPR016181">
    <property type="entry name" value="Acyl_CoA_acyltransferase"/>
</dbReference>
<dbReference type="Proteomes" id="UP000189761">
    <property type="component" value="Unassembled WGS sequence"/>
</dbReference>
<evidence type="ECO:0000259" key="1">
    <source>
        <dbReference type="PROSITE" id="PS51186"/>
    </source>
</evidence>
<dbReference type="PROSITE" id="PS51186">
    <property type="entry name" value="GNAT"/>
    <property type="match status" value="1"/>
</dbReference>
<organism evidence="2 3">
    <name type="scientific">Heyndrickxia oleronia</name>
    <dbReference type="NCBI Taxonomy" id="38875"/>
    <lineage>
        <taxon>Bacteria</taxon>
        <taxon>Bacillati</taxon>
        <taxon>Bacillota</taxon>
        <taxon>Bacilli</taxon>
        <taxon>Bacillales</taxon>
        <taxon>Bacillaceae</taxon>
        <taxon>Heyndrickxia</taxon>
    </lineage>
</organism>
<evidence type="ECO:0000313" key="3">
    <source>
        <dbReference type="Proteomes" id="UP000189761"/>
    </source>
</evidence>
<dbReference type="GO" id="GO:0016747">
    <property type="term" value="F:acyltransferase activity, transferring groups other than amino-acyl groups"/>
    <property type="evidence" value="ECO:0007669"/>
    <property type="project" value="InterPro"/>
</dbReference>
<feature type="domain" description="N-acetyltransferase" evidence="1">
    <location>
        <begin position="1"/>
        <end position="171"/>
    </location>
</feature>
<dbReference type="Gene3D" id="3.40.630.30">
    <property type="match status" value="1"/>
</dbReference>
<dbReference type="SUPFAM" id="SSF55729">
    <property type="entry name" value="Acyl-CoA N-acyltransferases (Nat)"/>
    <property type="match status" value="1"/>
</dbReference>
<comment type="caution">
    <text evidence="2">The sequence shown here is derived from an EMBL/GenBank/DDBJ whole genome shotgun (WGS) entry which is preliminary data.</text>
</comment>
<dbReference type="AlphaFoldDB" id="A0A8E2I6Y1"/>
<dbReference type="Pfam" id="PF00583">
    <property type="entry name" value="Acetyltransf_1"/>
    <property type="match status" value="1"/>
</dbReference>
<proteinExistence type="predicted"/>
<dbReference type="PANTHER" id="PTHR43617:SF30">
    <property type="entry name" value="HISTONE ACETYLTRANSFERASE"/>
    <property type="match status" value="1"/>
</dbReference>
<accession>A0A8E2I6Y1</accession>
<dbReference type="EMBL" id="MTLA01000155">
    <property type="protein sequence ID" value="OOP67841.1"/>
    <property type="molecule type" value="Genomic_DNA"/>
</dbReference>
<dbReference type="CDD" id="cd04301">
    <property type="entry name" value="NAT_SF"/>
    <property type="match status" value="1"/>
</dbReference>
<reference evidence="2 3" key="1">
    <citation type="submission" date="2017-01" db="EMBL/GenBank/DDBJ databases">
        <title>Draft genome sequence of Bacillus oleronius.</title>
        <authorList>
            <person name="Allam M."/>
        </authorList>
    </citation>
    <scope>NUCLEOTIDE SEQUENCE [LARGE SCALE GENOMIC DNA]</scope>
    <source>
        <strain evidence="2 3">DSM 9356</strain>
    </source>
</reference>
<dbReference type="PANTHER" id="PTHR43617">
    <property type="entry name" value="L-AMINO ACID N-ACETYLTRANSFERASE"/>
    <property type="match status" value="1"/>
</dbReference>
<dbReference type="InterPro" id="IPR000182">
    <property type="entry name" value="GNAT_dom"/>
</dbReference>
<dbReference type="InterPro" id="IPR050276">
    <property type="entry name" value="MshD_Acetyltransferase"/>
</dbReference>
<sequence length="172" mass="20146">MQIRVGTINDIKGLAKVHYESWITTYTGMFSEETFKKRTYERVLENWRPRLENLDPNYRCFLAETDEGEIFAFAECGKERTGEFNIDSELYTIYMLELFHRKGIGKLLFQKVIEFLNEQGFHSLLVWVLKDNHSARKFYEKLGGIQIAEQSLGDSGILEVAYAWSNIQELNI</sequence>
<keyword evidence="3" id="KW-1185">Reference proteome</keyword>
<keyword evidence="2" id="KW-0808">Transferase</keyword>
<evidence type="ECO:0000313" key="2">
    <source>
        <dbReference type="EMBL" id="OOP67841.1"/>
    </source>
</evidence>
<gene>
    <name evidence="2" type="ORF">BWZ43_13645</name>
</gene>
<protein>
    <submittedName>
        <fullName evidence="2">N-acetyltransferase</fullName>
    </submittedName>
</protein>